<dbReference type="GeneID" id="25976599"/>
<dbReference type="EMBL" id="GL629735">
    <property type="protein sequence ID" value="EFX05424.1"/>
    <property type="molecule type" value="Genomic_DNA"/>
</dbReference>
<organism evidence="3">
    <name type="scientific">Grosmannia clavigera (strain kw1407 / UAMH 11150)</name>
    <name type="common">Blue stain fungus</name>
    <name type="synonym">Graphiocladiella clavigera</name>
    <dbReference type="NCBI Taxonomy" id="655863"/>
    <lineage>
        <taxon>Eukaryota</taxon>
        <taxon>Fungi</taxon>
        <taxon>Dikarya</taxon>
        <taxon>Ascomycota</taxon>
        <taxon>Pezizomycotina</taxon>
        <taxon>Sordariomycetes</taxon>
        <taxon>Sordariomycetidae</taxon>
        <taxon>Ophiostomatales</taxon>
        <taxon>Ophiostomataceae</taxon>
        <taxon>Leptographium</taxon>
    </lineage>
</organism>
<dbReference type="eggNOG" id="ENOG502S3Z9">
    <property type="taxonomic scope" value="Eukaryota"/>
</dbReference>
<protein>
    <submittedName>
        <fullName evidence="2">Uncharacterized protein</fullName>
    </submittedName>
</protein>
<feature type="region of interest" description="Disordered" evidence="1">
    <location>
        <begin position="38"/>
        <end position="154"/>
    </location>
</feature>
<dbReference type="InterPro" id="IPR058940">
    <property type="entry name" value="mS26_fungi"/>
</dbReference>
<dbReference type="STRING" id="655863.F0XAH3"/>
<dbReference type="AlphaFoldDB" id="F0XAH3"/>
<accession>F0XAH3</accession>
<sequence>MPPRLMIRSGSVLGQARCSGGNVPFSLIGRPCAAARSFASSRDLATDKTASAASGSSSSDSEPPRIPPESPRYINVPTPPQSEEIRRPPQRGHLPIPRDIFHLKSSAAAKDGADGESQLKKSDAAAWTAAAAPRSQAEERGEPPRNEREAWRRRLADSRRESLEAGLSGLWERQQQRQQRGRARAENVANRNRRAALLKPDHQDDVLTRSSVREVTSKMTAVIRDPHRHERQAESAARTAAIAQFKREGRRDALMELYQAAGKFIVDEEELGRKVDELFRPDYFKEEGYSYGTVNAENIWDVVGKPSTVQDMMSGITRTETKLYDSKRTEVDRTTKRQKLVAEALTGGKMPV</sequence>
<feature type="region of interest" description="Disordered" evidence="1">
    <location>
        <begin position="167"/>
        <end position="189"/>
    </location>
</feature>
<keyword evidence="3" id="KW-1185">Reference proteome</keyword>
<name>F0XAH3_GROCL</name>
<dbReference type="RefSeq" id="XP_014174906.1">
    <property type="nucleotide sequence ID" value="XM_014319431.1"/>
</dbReference>
<dbReference type="CDD" id="cd23703">
    <property type="entry name" value="mS26_PET12"/>
    <property type="match status" value="1"/>
</dbReference>
<dbReference type="Proteomes" id="UP000007796">
    <property type="component" value="Unassembled WGS sequence"/>
</dbReference>
<feature type="compositionally biased region" description="Low complexity" evidence="1">
    <location>
        <begin position="50"/>
        <end position="61"/>
    </location>
</feature>
<dbReference type="Pfam" id="PF26163">
    <property type="entry name" value="mS26"/>
    <property type="match status" value="1"/>
</dbReference>
<dbReference type="OrthoDB" id="5223508at2759"/>
<feature type="compositionally biased region" description="Basic and acidic residues" evidence="1">
    <location>
        <begin position="136"/>
        <end position="154"/>
    </location>
</feature>
<evidence type="ECO:0000256" key="1">
    <source>
        <dbReference type="SAM" id="MobiDB-lite"/>
    </source>
</evidence>
<dbReference type="InParanoid" id="F0XAH3"/>
<evidence type="ECO:0000313" key="3">
    <source>
        <dbReference type="Proteomes" id="UP000007796"/>
    </source>
</evidence>
<dbReference type="HOGENOM" id="CLU_065203_0_0_1"/>
<feature type="compositionally biased region" description="Basic and acidic residues" evidence="1">
    <location>
        <begin position="111"/>
        <end position="123"/>
    </location>
</feature>
<gene>
    <name evidence="2" type="ORF">CMQ_3493</name>
</gene>
<evidence type="ECO:0000313" key="2">
    <source>
        <dbReference type="EMBL" id="EFX05424.1"/>
    </source>
</evidence>
<reference evidence="2 3" key="1">
    <citation type="journal article" date="2011" name="Proc. Natl. Acad. Sci. U.S.A.">
        <title>Genome and transcriptome analyses of the mountain pine beetle-fungal symbiont Grosmannia clavigera, a lodgepole pine pathogen.</title>
        <authorList>
            <person name="DiGuistini S."/>
            <person name="Wang Y."/>
            <person name="Liao N.Y."/>
            <person name="Taylor G."/>
            <person name="Tanguay P."/>
            <person name="Feau N."/>
            <person name="Henrissat B."/>
            <person name="Chan S.K."/>
            <person name="Hesse-Orce U."/>
            <person name="Alamouti S.M."/>
            <person name="Tsui C.K.M."/>
            <person name="Docking R.T."/>
            <person name="Levasseur A."/>
            <person name="Haridas S."/>
            <person name="Robertson G."/>
            <person name="Birol I."/>
            <person name="Holt R.A."/>
            <person name="Marra M.A."/>
            <person name="Hamelin R.C."/>
            <person name="Hirst M."/>
            <person name="Jones S.J.M."/>
            <person name="Bohlmann J."/>
            <person name="Breuil C."/>
        </authorList>
    </citation>
    <scope>NUCLEOTIDE SEQUENCE [LARGE SCALE GENOMIC DNA]</scope>
    <source>
        <strain evidence="3">kw1407 / UAMH 11150</strain>
    </source>
</reference>
<proteinExistence type="predicted"/>